<dbReference type="EMBL" id="BT141082">
    <property type="protein sequence ID" value="AFK40876.1"/>
    <property type="molecule type" value="mRNA"/>
</dbReference>
<organism evidence="1">
    <name type="scientific">Medicago truncatula</name>
    <name type="common">Barrel medic</name>
    <name type="synonym">Medicago tribuloides</name>
    <dbReference type="NCBI Taxonomy" id="3880"/>
    <lineage>
        <taxon>Eukaryota</taxon>
        <taxon>Viridiplantae</taxon>
        <taxon>Streptophyta</taxon>
        <taxon>Embryophyta</taxon>
        <taxon>Tracheophyta</taxon>
        <taxon>Spermatophyta</taxon>
        <taxon>Magnoliopsida</taxon>
        <taxon>eudicotyledons</taxon>
        <taxon>Gunneridae</taxon>
        <taxon>Pentapetalae</taxon>
        <taxon>rosids</taxon>
        <taxon>fabids</taxon>
        <taxon>Fabales</taxon>
        <taxon>Fabaceae</taxon>
        <taxon>Papilionoideae</taxon>
        <taxon>50 kb inversion clade</taxon>
        <taxon>NPAAA clade</taxon>
        <taxon>Hologalegina</taxon>
        <taxon>IRL clade</taxon>
        <taxon>Trifolieae</taxon>
        <taxon>Medicago</taxon>
    </lineage>
</organism>
<reference evidence="1" key="1">
    <citation type="submission" date="2012-05" db="EMBL/GenBank/DDBJ databases">
        <authorList>
            <person name="Krishnakumar V."/>
            <person name="Cheung F."/>
            <person name="Xiao Y."/>
            <person name="Chan A."/>
            <person name="Moskal W.A."/>
            <person name="Town C.D."/>
        </authorList>
    </citation>
    <scope>NUCLEOTIDE SEQUENCE</scope>
</reference>
<protein>
    <submittedName>
        <fullName evidence="1">Uncharacterized protein</fullName>
    </submittedName>
</protein>
<sequence length="35" mass="3956">MELKLTTQINCLVREKGNISKSSDLNIILPRILSN</sequence>
<evidence type="ECO:0000313" key="1">
    <source>
        <dbReference type="EMBL" id="AFK40876.1"/>
    </source>
</evidence>
<accession>I3SKT4</accession>
<proteinExistence type="evidence at transcript level"/>
<dbReference type="AlphaFoldDB" id="I3SKT4"/>
<name>I3SKT4_MEDTR</name>